<protein>
    <submittedName>
        <fullName evidence="2">Uncharacterized protein</fullName>
    </submittedName>
</protein>
<reference evidence="2" key="1">
    <citation type="submission" date="2012-04" db="EMBL/GenBank/DDBJ databases">
        <authorList>
            <person name="Borisov I.G."/>
            <person name="Ivanikova N.V."/>
            <person name="Pinevich A.V."/>
        </authorList>
    </citation>
    <scope>NUCLEOTIDE SEQUENCE</scope>
    <source>
        <strain evidence="2">CALU 1027</strain>
    </source>
</reference>
<evidence type="ECO:0000313" key="2">
    <source>
        <dbReference type="EMBL" id="KKJ01546.1"/>
    </source>
</evidence>
<keyword evidence="3" id="KW-1185">Reference proteome</keyword>
<gene>
    <name evidence="2" type="ORF">PROH_04410</name>
</gene>
<evidence type="ECO:0000313" key="3">
    <source>
        <dbReference type="Proteomes" id="UP000034681"/>
    </source>
</evidence>
<organism evidence="2 3">
    <name type="scientific">Prochlorothrix hollandica PCC 9006 = CALU 1027</name>
    <dbReference type="NCBI Taxonomy" id="317619"/>
    <lineage>
        <taxon>Bacteria</taxon>
        <taxon>Bacillati</taxon>
        <taxon>Cyanobacteriota</taxon>
        <taxon>Cyanophyceae</taxon>
        <taxon>Prochlorotrichales</taxon>
        <taxon>Prochlorotrichaceae</taxon>
        <taxon>Prochlorothrix</taxon>
    </lineage>
</organism>
<dbReference type="EMBL" id="AJTX02000002">
    <property type="protein sequence ID" value="KKJ01546.1"/>
    <property type="molecule type" value="Genomic_DNA"/>
</dbReference>
<dbReference type="Proteomes" id="UP000034681">
    <property type="component" value="Unassembled WGS sequence"/>
</dbReference>
<evidence type="ECO:0000256" key="1">
    <source>
        <dbReference type="SAM" id="MobiDB-lite"/>
    </source>
</evidence>
<name>A0A0M2PYN6_PROHO</name>
<feature type="region of interest" description="Disordered" evidence="1">
    <location>
        <begin position="1"/>
        <end position="20"/>
    </location>
</feature>
<proteinExistence type="predicted"/>
<accession>A0A0M2PYN6</accession>
<sequence>MHLLDRSQSHPAPFPNPPTPSVSTYRGLEYCHAPSQEIAVTYVLGNPAIPSIPCPKLSQRSVWA</sequence>
<comment type="caution">
    <text evidence="2">The sequence shown here is derived from an EMBL/GenBank/DDBJ whole genome shotgun (WGS) entry which is preliminary data.</text>
</comment>
<dbReference type="AlphaFoldDB" id="A0A0M2PYN6"/>
<dbReference type="RefSeq" id="WP_017714297.1">
    <property type="nucleotide sequence ID" value="NZ_KB235941.1"/>
</dbReference>